<dbReference type="SUPFAM" id="SSF141571">
    <property type="entry name" value="Pentapeptide repeat-like"/>
    <property type="match status" value="1"/>
</dbReference>
<keyword evidence="2" id="KW-1185">Reference proteome</keyword>
<dbReference type="PANTHER" id="PTHR14136">
    <property type="entry name" value="BTB_POZ DOMAIN-CONTAINING PROTEIN KCTD9"/>
    <property type="match status" value="1"/>
</dbReference>
<dbReference type="EMBL" id="JAHKKG010000005">
    <property type="protein sequence ID" value="MBU2664904.1"/>
    <property type="molecule type" value="Genomic_DNA"/>
</dbReference>
<dbReference type="RefSeq" id="WP_215788076.1">
    <property type="nucleotide sequence ID" value="NZ_JAHKKG010000005.1"/>
</dbReference>
<sequence>MARRDLIERWRTGDGREAALRGLAGGSLPTTDLRGLPAAGLESQGVAVTGADLRYATLAEARLEGVRWEATKLDGADLSDAVFTGGSLRGSTMVRAVLRDTVVADTTWESVDLTGAKMNHFKASRVAFRHCTFPALTKVDFTACTFEDCRFTGALDEARFLGRGSASVLRRVTFESDRFRYAEFDGMEFDDVTFPPGDAIVVVPRGFRAVAERAGVLSKSLDDETGREVRRFLSSESLRPGLSDTAGWAAGRADLPPGTAEMLHEAREA</sequence>
<protein>
    <submittedName>
        <fullName evidence="1">Pentapeptide repeat-containing protein</fullName>
    </submittedName>
</protein>
<dbReference type="Pfam" id="PF00805">
    <property type="entry name" value="Pentapeptide"/>
    <property type="match status" value="1"/>
</dbReference>
<evidence type="ECO:0000313" key="2">
    <source>
        <dbReference type="Proteomes" id="UP001519654"/>
    </source>
</evidence>
<dbReference type="PANTHER" id="PTHR14136:SF17">
    <property type="entry name" value="BTB_POZ DOMAIN-CONTAINING PROTEIN KCTD9"/>
    <property type="match status" value="1"/>
</dbReference>
<accession>A0ABS5YN61</accession>
<comment type="caution">
    <text evidence="1">The sequence shown here is derived from an EMBL/GenBank/DDBJ whole genome shotgun (WGS) entry which is preliminary data.</text>
</comment>
<dbReference type="InterPro" id="IPR001646">
    <property type="entry name" value="5peptide_repeat"/>
</dbReference>
<reference evidence="1 2" key="1">
    <citation type="submission" date="2021-06" db="EMBL/GenBank/DDBJ databases">
        <title>Actinoplanes lichenicola sp. nov., and Actinoplanes ovalisporus sp. nov., isolated from lichen in Thailand.</title>
        <authorList>
            <person name="Saeng-In P."/>
            <person name="Kanchanasin P."/>
            <person name="Yuki M."/>
            <person name="Kudo T."/>
            <person name="Ohkuma M."/>
            <person name="Phongsopitanun W."/>
            <person name="Tanasupawat S."/>
        </authorList>
    </citation>
    <scope>NUCLEOTIDE SEQUENCE [LARGE SCALE GENOMIC DNA]</scope>
    <source>
        <strain evidence="1 2">NBRC 110975</strain>
    </source>
</reference>
<organism evidence="1 2">
    <name type="scientific">Paractinoplanes bogorensis</name>
    <dbReference type="NCBI Taxonomy" id="1610840"/>
    <lineage>
        <taxon>Bacteria</taxon>
        <taxon>Bacillati</taxon>
        <taxon>Actinomycetota</taxon>
        <taxon>Actinomycetes</taxon>
        <taxon>Micromonosporales</taxon>
        <taxon>Micromonosporaceae</taxon>
        <taxon>Paractinoplanes</taxon>
    </lineage>
</organism>
<dbReference type="Proteomes" id="UP001519654">
    <property type="component" value="Unassembled WGS sequence"/>
</dbReference>
<proteinExistence type="predicted"/>
<gene>
    <name evidence="1" type="ORF">KOI35_15485</name>
</gene>
<evidence type="ECO:0000313" key="1">
    <source>
        <dbReference type="EMBL" id="MBU2664904.1"/>
    </source>
</evidence>
<name>A0ABS5YN61_9ACTN</name>
<dbReference type="Gene3D" id="2.160.20.80">
    <property type="entry name" value="E3 ubiquitin-protein ligase SopA"/>
    <property type="match status" value="1"/>
</dbReference>
<dbReference type="InterPro" id="IPR051082">
    <property type="entry name" value="Pentapeptide-BTB/POZ_domain"/>
</dbReference>